<evidence type="ECO:0000313" key="2">
    <source>
        <dbReference type="EMBL" id="NGP17950.1"/>
    </source>
</evidence>
<dbReference type="Proteomes" id="UP000474802">
    <property type="component" value="Unassembled WGS sequence"/>
</dbReference>
<evidence type="ECO:0000256" key="1">
    <source>
        <dbReference type="SAM" id="MobiDB-lite"/>
    </source>
</evidence>
<dbReference type="EMBL" id="JAALFG010000002">
    <property type="protein sequence ID" value="NGP17950.1"/>
    <property type="molecule type" value="Genomic_DNA"/>
</dbReference>
<evidence type="ECO:0000313" key="3">
    <source>
        <dbReference type="Proteomes" id="UP000474802"/>
    </source>
</evidence>
<keyword evidence="3" id="KW-1185">Reference proteome</keyword>
<organism evidence="2 3">
    <name type="scientific">Devosia aurantiaca</name>
    <dbReference type="NCBI Taxonomy" id="2714858"/>
    <lineage>
        <taxon>Bacteria</taxon>
        <taxon>Pseudomonadati</taxon>
        <taxon>Pseudomonadota</taxon>
        <taxon>Alphaproteobacteria</taxon>
        <taxon>Hyphomicrobiales</taxon>
        <taxon>Devosiaceae</taxon>
        <taxon>Devosia</taxon>
    </lineage>
</organism>
<gene>
    <name evidence="2" type="ORF">G5575_10045</name>
</gene>
<accession>A0A6M1SLE9</accession>
<dbReference type="AlphaFoldDB" id="A0A6M1SLE9"/>
<reference evidence="2 3" key="2">
    <citation type="submission" date="2020-03" db="EMBL/GenBank/DDBJ databases">
        <title>Devosia chinhatensis sp. nov., isolated from a hexachlorocyclohexane (HCH) dump site in India.</title>
        <authorList>
            <person name="Kumar M."/>
            <person name="Lal R."/>
        </authorList>
    </citation>
    <scope>NUCLEOTIDE SEQUENCE [LARGE SCALE GENOMIC DNA]</scope>
    <source>
        <strain evidence="2 3">H239</strain>
    </source>
</reference>
<protein>
    <submittedName>
        <fullName evidence="2">Uncharacterized protein</fullName>
    </submittedName>
</protein>
<feature type="region of interest" description="Disordered" evidence="1">
    <location>
        <begin position="91"/>
        <end position="162"/>
    </location>
</feature>
<proteinExistence type="predicted"/>
<reference evidence="2 3" key="1">
    <citation type="submission" date="2020-02" db="EMBL/GenBank/DDBJ databases">
        <authorList>
            <person name="Khan S.A."/>
            <person name="Jeon C.O."/>
            <person name="Chun B.H."/>
        </authorList>
    </citation>
    <scope>NUCLEOTIDE SEQUENCE [LARGE SCALE GENOMIC DNA]</scope>
    <source>
        <strain evidence="2 3">H239</strain>
    </source>
</reference>
<name>A0A6M1SLE9_9HYPH</name>
<dbReference type="RefSeq" id="WP_164534193.1">
    <property type="nucleotide sequence ID" value="NZ_JAALFG010000002.1"/>
</dbReference>
<sequence>MKIENGVLSVVFKDPIDMVLPDVATTMPNYLSVARLDPDRRGLRIGLKSGFNFNRIEAGEKLFIDLLPTSWQGMPPALPQDIIDELAGARTRRGDRGGTGSQGAACGRTRPQGQCPHRTQRDVPSPSVRLVGTDRGQVQPGGRAGGHRLRMAGRHGPDAAIK</sequence>
<comment type="caution">
    <text evidence="2">The sequence shown here is derived from an EMBL/GenBank/DDBJ whole genome shotgun (WGS) entry which is preliminary data.</text>
</comment>